<dbReference type="Proteomes" id="UP000196878">
    <property type="component" value="Unassembled WGS sequence"/>
</dbReference>
<proteinExistence type="predicted"/>
<sequence>MTSRRKIVDVSQPASSRVMRDAIQLNSWDNVTSGARSWRAPKLMAYTASKDAVMAAHASAAQTWTAVTTVTPEIMTTPSTHYVIGAIVFLLGPDPLVLTGRTLPANNRCWSN</sequence>
<evidence type="ECO:0000313" key="2">
    <source>
        <dbReference type="Proteomes" id="UP000196878"/>
    </source>
</evidence>
<dbReference type="InterPro" id="IPR036291">
    <property type="entry name" value="NAD(P)-bd_dom_sf"/>
</dbReference>
<reference evidence="1 2" key="1">
    <citation type="submission" date="2016-12" db="EMBL/GenBank/DDBJ databases">
        <title>Comparison of Traditional DNA-DNA Hybridization with In Silico Genomic Analysis.</title>
        <authorList>
            <person name="Nicholson A.C."/>
            <person name="Humrighouse B.W."/>
            <person name="Graziano J."/>
            <person name="Lasker B."/>
            <person name="Whitney A.M."/>
            <person name="Mcquiston J.R."/>
        </authorList>
    </citation>
    <scope>NUCLEOTIDE SEQUENCE [LARGE SCALE GENOMIC DNA]</scope>
    <source>
        <strain evidence="1 2">H2240</strain>
    </source>
</reference>
<protein>
    <submittedName>
        <fullName evidence="1">Uncharacterized protein</fullName>
    </submittedName>
</protein>
<gene>
    <name evidence="1" type="ORF">CDV49_17850</name>
</gene>
<keyword evidence="2" id="KW-1185">Reference proteome</keyword>
<dbReference type="SUPFAM" id="SSF51735">
    <property type="entry name" value="NAD(P)-binding Rossmann-fold domains"/>
    <property type="match status" value="1"/>
</dbReference>
<accession>A0A212A771</accession>
<comment type="caution">
    <text evidence="1">The sequence shown here is derived from an EMBL/GenBank/DDBJ whole genome shotgun (WGS) entry which is preliminary data.</text>
</comment>
<evidence type="ECO:0000313" key="1">
    <source>
        <dbReference type="EMBL" id="OWJ75141.1"/>
    </source>
</evidence>
<dbReference type="Gene3D" id="3.40.50.720">
    <property type="entry name" value="NAD(P)-binding Rossmann-like Domain"/>
    <property type="match status" value="1"/>
</dbReference>
<dbReference type="AlphaFoldDB" id="A0A212A771"/>
<organism evidence="1 2">
    <name type="scientific">Haematobacter genomosp. 1</name>
    <dbReference type="NCBI Taxonomy" id="366618"/>
    <lineage>
        <taxon>Bacteria</taxon>
        <taxon>Pseudomonadati</taxon>
        <taxon>Pseudomonadota</taxon>
        <taxon>Alphaproteobacteria</taxon>
        <taxon>Rhodobacterales</taxon>
        <taxon>Paracoccaceae</taxon>
        <taxon>Haematobacter</taxon>
    </lineage>
</organism>
<dbReference type="EMBL" id="NIPW01000042">
    <property type="protein sequence ID" value="OWJ75141.1"/>
    <property type="molecule type" value="Genomic_DNA"/>
</dbReference>
<name>A0A212A771_9RHOB</name>